<evidence type="ECO:0000256" key="2">
    <source>
        <dbReference type="ARBA" id="ARBA00022803"/>
    </source>
</evidence>
<dbReference type="SMART" id="SM00028">
    <property type="entry name" value="TPR"/>
    <property type="match status" value="4"/>
</dbReference>
<dbReference type="PROSITE" id="PS50005">
    <property type="entry name" value="TPR"/>
    <property type="match status" value="2"/>
</dbReference>
<dbReference type="InterPro" id="IPR011990">
    <property type="entry name" value="TPR-like_helical_dom_sf"/>
</dbReference>
<dbReference type="Pfam" id="PF13424">
    <property type="entry name" value="TPR_12"/>
    <property type="match status" value="1"/>
</dbReference>
<feature type="repeat" description="TPR" evidence="3">
    <location>
        <begin position="283"/>
        <end position="316"/>
    </location>
</feature>
<feature type="repeat" description="TPR" evidence="3">
    <location>
        <begin position="325"/>
        <end position="358"/>
    </location>
</feature>
<keyword evidence="2 3" id="KW-0802">TPR repeat</keyword>
<evidence type="ECO:0000313" key="4">
    <source>
        <dbReference type="EMBL" id="ETN99100.1"/>
    </source>
</evidence>
<proteinExistence type="predicted"/>
<evidence type="ECO:0000256" key="1">
    <source>
        <dbReference type="ARBA" id="ARBA00022737"/>
    </source>
</evidence>
<sequence>MSCLELFVTIDSKEYRLGLEVLTIVALKKQLLNVHKVDDEQGNVSIKITDANACDIETDEQLQQAIKNSKFDFIAYVQQQRTNGEKRNTPETLDFKRHWDMGWIISNTEAVKIVEQMLSRNEKGLIAVIANEIEQQNSAKKKSNGMTSSFISCINNDAITKKQEYGDYWLYVMKQNLIIFDEMIIDGNVYAVECEIECKGNVTITTQLFVTKNVRIDSILTQSISPIQWNTKFHHDILIQLQELYDKGCESIATFNVNDSIGYSREALQLALDSFDYNHPYVANTYSNLGISYGEAEQHDKAMECYEKALTITLNVFGSNHGWMANLYTSFGTAYYSINNFHKAIEFYNKTLQTKLNILGMYHLSVANAYRNLQLAYSLNCEHEKAIQCAQHELQIVVNILGNKDNKIISLNWRLGEMFETVFNLEEARKHYEEAWKLSSELHGEFNIETLLPKRKIKELSIKQRN</sequence>
<dbReference type="AlphaFoldDB" id="X6LCK7"/>
<dbReference type="OrthoDB" id="9450131at2759"/>
<dbReference type="PANTHER" id="PTHR45641">
    <property type="entry name" value="TETRATRICOPEPTIDE REPEAT PROTEIN (AFU_ORTHOLOGUE AFUA_6G03870)"/>
    <property type="match status" value="1"/>
</dbReference>
<dbReference type="SUPFAM" id="SSF48452">
    <property type="entry name" value="TPR-like"/>
    <property type="match status" value="1"/>
</dbReference>
<keyword evidence="1" id="KW-0677">Repeat</keyword>
<evidence type="ECO:0000313" key="5">
    <source>
        <dbReference type="Proteomes" id="UP000023152"/>
    </source>
</evidence>
<dbReference type="EMBL" id="ASPP01044934">
    <property type="protein sequence ID" value="ETN99100.1"/>
    <property type="molecule type" value="Genomic_DNA"/>
</dbReference>
<comment type="caution">
    <text evidence="4">The sequence shown here is derived from an EMBL/GenBank/DDBJ whole genome shotgun (WGS) entry which is preliminary data.</text>
</comment>
<dbReference type="PANTHER" id="PTHR45641:SF1">
    <property type="entry name" value="AAA+ ATPASE DOMAIN-CONTAINING PROTEIN"/>
    <property type="match status" value="1"/>
</dbReference>
<organism evidence="4 5">
    <name type="scientific">Reticulomyxa filosa</name>
    <dbReference type="NCBI Taxonomy" id="46433"/>
    <lineage>
        <taxon>Eukaryota</taxon>
        <taxon>Sar</taxon>
        <taxon>Rhizaria</taxon>
        <taxon>Retaria</taxon>
        <taxon>Foraminifera</taxon>
        <taxon>Monothalamids</taxon>
        <taxon>Reticulomyxidae</taxon>
        <taxon>Reticulomyxa</taxon>
    </lineage>
</organism>
<keyword evidence="5" id="KW-1185">Reference proteome</keyword>
<dbReference type="Gene3D" id="1.25.40.10">
    <property type="entry name" value="Tetratricopeptide repeat domain"/>
    <property type="match status" value="1"/>
</dbReference>
<evidence type="ECO:0000256" key="3">
    <source>
        <dbReference type="PROSITE-ProRule" id="PRU00339"/>
    </source>
</evidence>
<accession>X6LCK7</accession>
<protein>
    <submittedName>
        <fullName evidence="4">Uncharacterized protein</fullName>
    </submittedName>
</protein>
<dbReference type="Proteomes" id="UP000023152">
    <property type="component" value="Unassembled WGS sequence"/>
</dbReference>
<dbReference type="InterPro" id="IPR019734">
    <property type="entry name" value="TPR_rpt"/>
</dbReference>
<gene>
    <name evidence="4" type="ORF">RFI_38385</name>
</gene>
<reference evidence="4 5" key="1">
    <citation type="journal article" date="2013" name="Curr. Biol.">
        <title>The Genome of the Foraminiferan Reticulomyxa filosa.</title>
        <authorList>
            <person name="Glockner G."/>
            <person name="Hulsmann N."/>
            <person name="Schleicher M."/>
            <person name="Noegel A.A."/>
            <person name="Eichinger L."/>
            <person name="Gallinger C."/>
            <person name="Pawlowski J."/>
            <person name="Sierra R."/>
            <person name="Euteneuer U."/>
            <person name="Pillet L."/>
            <person name="Moustafa A."/>
            <person name="Platzer M."/>
            <person name="Groth M."/>
            <person name="Szafranski K."/>
            <person name="Schliwa M."/>
        </authorList>
    </citation>
    <scope>NUCLEOTIDE SEQUENCE [LARGE SCALE GENOMIC DNA]</scope>
</reference>
<name>X6LCK7_RETFI</name>